<accession>A0A0G0T3U4</accession>
<sequence length="54" mass="6339">MLKTRGLELEFLNQEINRGTIFLTIAQKINSTLSRRYRLINGTLKCFFSQEGKF</sequence>
<reference evidence="1 2" key="1">
    <citation type="journal article" date="2015" name="Nature">
        <title>rRNA introns, odd ribosomes, and small enigmatic genomes across a large radiation of phyla.</title>
        <authorList>
            <person name="Brown C.T."/>
            <person name="Hug L.A."/>
            <person name="Thomas B.C."/>
            <person name="Sharon I."/>
            <person name="Castelle C.J."/>
            <person name="Singh A."/>
            <person name="Wilkins M.J."/>
            <person name="Williams K.H."/>
            <person name="Banfield J.F."/>
        </authorList>
    </citation>
    <scope>NUCLEOTIDE SEQUENCE [LARGE SCALE GENOMIC DNA]</scope>
</reference>
<proteinExistence type="predicted"/>
<dbReference type="EMBL" id="LBYB01000006">
    <property type="protein sequence ID" value="KKR41770.1"/>
    <property type="molecule type" value="Genomic_DNA"/>
</dbReference>
<dbReference type="Proteomes" id="UP000034881">
    <property type="component" value="Unassembled WGS sequence"/>
</dbReference>
<protein>
    <submittedName>
        <fullName evidence="1">Uncharacterized protein</fullName>
    </submittedName>
</protein>
<name>A0A0G0T3U4_9BACT</name>
<evidence type="ECO:0000313" key="2">
    <source>
        <dbReference type="Proteomes" id="UP000034881"/>
    </source>
</evidence>
<evidence type="ECO:0000313" key="1">
    <source>
        <dbReference type="EMBL" id="KKR41770.1"/>
    </source>
</evidence>
<comment type="caution">
    <text evidence="1">The sequence shown here is derived from an EMBL/GenBank/DDBJ whole genome shotgun (WGS) entry which is preliminary data.</text>
</comment>
<dbReference type="AlphaFoldDB" id="A0A0G0T3U4"/>
<gene>
    <name evidence="1" type="ORF">UT77_C0006G0002</name>
</gene>
<organism evidence="1 2">
    <name type="scientific">Candidatus Daviesbacteria bacterium GW2011_GWC2_40_12</name>
    <dbReference type="NCBI Taxonomy" id="1618431"/>
    <lineage>
        <taxon>Bacteria</taxon>
        <taxon>Candidatus Daviesiibacteriota</taxon>
    </lineage>
</organism>